<proteinExistence type="predicted"/>
<gene>
    <name evidence="1" type="ORF">FHI69_22450</name>
</gene>
<accession>A0A5C4NLC6</accession>
<dbReference type="EMBL" id="VDGE01000011">
    <property type="protein sequence ID" value="TNC73936.1"/>
    <property type="molecule type" value="Genomic_DNA"/>
</dbReference>
<organism evidence="1 2">
    <name type="scientific">Janthinobacterium lividum</name>
    <dbReference type="NCBI Taxonomy" id="29581"/>
    <lineage>
        <taxon>Bacteria</taxon>
        <taxon>Pseudomonadati</taxon>
        <taxon>Pseudomonadota</taxon>
        <taxon>Betaproteobacteria</taxon>
        <taxon>Burkholderiales</taxon>
        <taxon>Oxalobacteraceae</taxon>
        <taxon>Janthinobacterium</taxon>
    </lineage>
</organism>
<name>A0A5C4NLC6_9BURK</name>
<comment type="caution">
    <text evidence="1">The sequence shown here is derived from an EMBL/GenBank/DDBJ whole genome shotgun (WGS) entry which is preliminary data.</text>
</comment>
<sequence length="105" mass="11506">MPLRRFSTRGAAVNPAPPWRPHILVAAGRNEAISAIASSSLRKWKTAGGYHRHSLAETLMYRLKVPIGRELAARTIAAQATAVVVRVSVLNRMTALARPHSIRMT</sequence>
<dbReference type="AlphaFoldDB" id="A0A5C4NLC6"/>
<protein>
    <recommendedName>
        <fullName evidence="3">Transposase</fullName>
    </recommendedName>
</protein>
<evidence type="ECO:0000313" key="1">
    <source>
        <dbReference type="EMBL" id="TNC73936.1"/>
    </source>
</evidence>
<evidence type="ECO:0008006" key="3">
    <source>
        <dbReference type="Google" id="ProtNLM"/>
    </source>
</evidence>
<evidence type="ECO:0000313" key="2">
    <source>
        <dbReference type="Proteomes" id="UP000305681"/>
    </source>
</evidence>
<dbReference type="Proteomes" id="UP000305681">
    <property type="component" value="Unassembled WGS sequence"/>
</dbReference>
<reference evidence="1 2" key="1">
    <citation type="submission" date="2019-06" db="EMBL/GenBank/DDBJ databases">
        <title>Genome sequence of Janthinobacterium lividum UCD_MED1.</title>
        <authorList>
            <person name="De Leon M.E."/>
            <person name="Jospin G."/>
        </authorList>
    </citation>
    <scope>NUCLEOTIDE SEQUENCE [LARGE SCALE GENOMIC DNA]</scope>
    <source>
        <strain evidence="1 2">UCD_MED1</strain>
    </source>
</reference>